<protein>
    <recommendedName>
        <fullName evidence="3">DNMP kinase</fullName>
    </recommendedName>
</protein>
<dbReference type="Gene3D" id="3.40.50.300">
    <property type="entry name" value="P-loop containing nucleotide triphosphate hydrolases"/>
    <property type="match status" value="2"/>
</dbReference>
<keyword evidence="2" id="KW-1185">Reference proteome</keyword>
<name>A0A873WGQ8_9CAUD</name>
<evidence type="ECO:0008006" key="3">
    <source>
        <dbReference type="Google" id="ProtNLM"/>
    </source>
</evidence>
<organism evidence="1 2">
    <name type="scientific">Pseudomonas phage BUCT553</name>
    <dbReference type="NCBI Taxonomy" id="2776766"/>
    <lineage>
        <taxon>Viruses</taxon>
        <taxon>Duplodnaviria</taxon>
        <taxon>Heunggongvirae</taxon>
        <taxon>Uroviricota</taxon>
        <taxon>Caudoviricetes</taxon>
        <taxon>Autographivirales</taxon>
        <taxon>Autosignataviridae</taxon>
        <taxon>Colwellvirinae</taxon>
        <taxon>Nerthusvirus</taxon>
        <taxon>Nerthusvirus BUCT553</taxon>
    </lineage>
</organism>
<dbReference type="Proteomes" id="UP000663561">
    <property type="component" value="Segment"/>
</dbReference>
<evidence type="ECO:0000313" key="2">
    <source>
        <dbReference type="Proteomes" id="UP000663561"/>
    </source>
</evidence>
<sequence>MTLIIGMNGAKRSGKDFGATILIEELERRNYSVLRTSFAKALRQMAVAVSGCEPKDIDQRKDIVTVYRISLTGLSMWLRQMGLLPEKDTDKFMLGWEAAIKSQLKVQRNHSGVVFYPDMDGWEMAGSGRDLLIVLGQAARQLDPQFWVKLLLADVAQSGQNIAVVTDVRPQNEAVACDFVIEVTSPGIEFEGTATESRLPEQLRHVSIENRLDATYGQAIRKLIPIIISKLEAQ</sequence>
<proteinExistence type="predicted"/>
<dbReference type="EMBL" id="MT941682">
    <property type="protein sequence ID" value="QPB07323.1"/>
    <property type="molecule type" value="Genomic_DNA"/>
</dbReference>
<evidence type="ECO:0000313" key="1">
    <source>
        <dbReference type="EMBL" id="QPB07323.1"/>
    </source>
</evidence>
<accession>A0A873WGQ8</accession>
<dbReference type="InterPro" id="IPR027417">
    <property type="entry name" value="P-loop_NTPase"/>
</dbReference>
<reference evidence="1" key="1">
    <citation type="submission" date="2020-08" db="EMBL/GenBank/DDBJ databases">
        <authorList>
            <person name="Hu Y."/>
            <person name="Tong Y."/>
            <person name="Fan H."/>
            <person name="Song L."/>
            <person name="An X."/>
            <person name="Chen R."/>
            <person name="Qin H."/>
        </authorList>
    </citation>
    <scope>NUCLEOTIDE SEQUENCE</scope>
</reference>